<keyword evidence="9" id="KW-1185">Reference proteome</keyword>
<feature type="transmembrane region" description="Helical" evidence="6">
    <location>
        <begin position="125"/>
        <end position="143"/>
    </location>
</feature>
<comment type="similarity">
    <text evidence="5">Belongs to the SAT4 family.</text>
</comment>
<proteinExistence type="inferred from homology"/>
<name>A0A1Y2LYV7_EPING</name>
<dbReference type="Proteomes" id="UP000193240">
    <property type="component" value="Unassembled WGS sequence"/>
</dbReference>
<comment type="subcellular location">
    <subcellularLocation>
        <location evidence="1">Membrane</location>
        <topology evidence="1">Multi-pass membrane protein</topology>
    </subcellularLocation>
</comment>
<dbReference type="PANTHER" id="PTHR33048">
    <property type="entry name" value="PTH11-LIKE INTEGRAL MEMBRANE PROTEIN (AFU_ORTHOLOGUE AFUA_5G11245)"/>
    <property type="match status" value="1"/>
</dbReference>
<feature type="transmembrane region" description="Helical" evidence="6">
    <location>
        <begin position="83"/>
        <end position="105"/>
    </location>
</feature>
<dbReference type="PANTHER" id="PTHR33048:SF47">
    <property type="entry name" value="INTEGRAL MEMBRANE PROTEIN-RELATED"/>
    <property type="match status" value="1"/>
</dbReference>
<evidence type="ECO:0000313" key="9">
    <source>
        <dbReference type="Proteomes" id="UP000193240"/>
    </source>
</evidence>
<keyword evidence="3 6" id="KW-1133">Transmembrane helix</keyword>
<dbReference type="EMBL" id="KZ107846">
    <property type="protein sequence ID" value="OSS48377.1"/>
    <property type="molecule type" value="Genomic_DNA"/>
</dbReference>
<keyword evidence="4 6" id="KW-0472">Membrane</keyword>
<accession>A0A1Y2LYV7</accession>
<dbReference type="InterPro" id="IPR049326">
    <property type="entry name" value="Rhodopsin_dom_fungi"/>
</dbReference>
<sequence>MTPIELLSLLHECSTAAASDPTSINPACPALAPPPGELPLKPNAASLWSHSVGMLTACCALVCLSMVLRMFTRTFIVKKKFALEDALIVFAAVLFIPIVGLQINAYNYGGSKHQWNVTIGDLSTALRYVYAVLILYCFSLYAAKLSILLQIKHIFLGTPQVKKFVFWASWAMIALVTCAYIFTTMLLIFSCTPVQKAWNPLLPGKCHNSAAGYVSGTVNLVSDVAVLLLPMAGVSQLRMELRKKAAVSAIFSTGLV</sequence>
<feature type="transmembrane region" description="Helical" evidence="6">
    <location>
        <begin position="210"/>
        <end position="234"/>
    </location>
</feature>
<evidence type="ECO:0000256" key="4">
    <source>
        <dbReference type="ARBA" id="ARBA00023136"/>
    </source>
</evidence>
<dbReference type="STRING" id="105696.A0A1Y2LYV7"/>
<dbReference type="GO" id="GO:0016020">
    <property type="term" value="C:membrane"/>
    <property type="evidence" value="ECO:0007669"/>
    <property type="project" value="UniProtKB-SubCell"/>
</dbReference>
<evidence type="ECO:0000259" key="7">
    <source>
        <dbReference type="Pfam" id="PF20684"/>
    </source>
</evidence>
<dbReference type="Pfam" id="PF20684">
    <property type="entry name" value="Fung_rhodopsin"/>
    <property type="match status" value="1"/>
</dbReference>
<evidence type="ECO:0000256" key="6">
    <source>
        <dbReference type="SAM" id="Phobius"/>
    </source>
</evidence>
<evidence type="ECO:0000256" key="1">
    <source>
        <dbReference type="ARBA" id="ARBA00004141"/>
    </source>
</evidence>
<reference evidence="8 9" key="1">
    <citation type="journal article" date="2017" name="Genome Announc.">
        <title>Genome sequence of the saprophytic ascomycete Epicoccum nigrum ICMP 19927 strain isolated from New Zealand.</title>
        <authorList>
            <person name="Fokin M."/>
            <person name="Fleetwood D."/>
            <person name="Weir B.S."/>
            <person name="Villas-Boas S.G."/>
        </authorList>
    </citation>
    <scope>NUCLEOTIDE SEQUENCE [LARGE SCALE GENOMIC DNA]</scope>
    <source>
        <strain evidence="8 9">ICMP 19927</strain>
    </source>
</reference>
<protein>
    <recommendedName>
        <fullName evidence="7">Rhodopsin domain-containing protein</fullName>
    </recommendedName>
</protein>
<dbReference type="AlphaFoldDB" id="A0A1Y2LYV7"/>
<evidence type="ECO:0000256" key="5">
    <source>
        <dbReference type="ARBA" id="ARBA00038359"/>
    </source>
</evidence>
<gene>
    <name evidence="8" type="ORF">B5807_07810</name>
</gene>
<dbReference type="OMA" id="KHQWNVT"/>
<feature type="transmembrane region" description="Helical" evidence="6">
    <location>
        <begin position="164"/>
        <end position="190"/>
    </location>
</feature>
<dbReference type="InterPro" id="IPR052337">
    <property type="entry name" value="SAT4-like"/>
</dbReference>
<keyword evidence="2 6" id="KW-0812">Transmembrane</keyword>
<evidence type="ECO:0000256" key="3">
    <source>
        <dbReference type="ARBA" id="ARBA00022989"/>
    </source>
</evidence>
<feature type="domain" description="Rhodopsin" evidence="7">
    <location>
        <begin position="68"/>
        <end position="255"/>
    </location>
</feature>
<evidence type="ECO:0000313" key="8">
    <source>
        <dbReference type="EMBL" id="OSS48377.1"/>
    </source>
</evidence>
<evidence type="ECO:0000256" key="2">
    <source>
        <dbReference type="ARBA" id="ARBA00022692"/>
    </source>
</evidence>
<organism evidence="8 9">
    <name type="scientific">Epicoccum nigrum</name>
    <name type="common">Soil fungus</name>
    <name type="synonym">Epicoccum purpurascens</name>
    <dbReference type="NCBI Taxonomy" id="105696"/>
    <lineage>
        <taxon>Eukaryota</taxon>
        <taxon>Fungi</taxon>
        <taxon>Dikarya</taxon>
        <taxon>Ascomycota</taxon>
        <taxon>Pezizomycotina</taxon>
        <taxon>Dothideomycetes</taxon>
        <taxon>Pleosporomycetidae</taxon>
        <taxon>Pleosporales</taxon>
        <taxon>Pleosporineae</taxon>
        <taxon>Didymellaceae</taxon>
        <taxon>Epicoccum</taxon>
    </lineage>
</organism>
<dbReference type="InParanoid" id="A0A1Y2LYV7"/>
<feature type="transmembrane region" description="Helical" evidence="6">
    <location>
        <begin position="47"/>
        <end position="71"/>
    </location>
</feature>